<evidence type="ECO:0000313" key="1">
    <source>
        <dbReference type="EMBL" id="PPR90922.1"/>
    </source>
</evidence>
<name>A0A2P5WIK5_GOSBA</name>
<dbReference type="AlphaFoldDB" id="A0A2P5WIK5"/>
<proteinExistence type="predicted"/>
<accession>A0A2P5WIK5</accession>
<dbReference type="EMBL" id="KZ667472">
    <property type="protein sequence ID" value="PPR90922.1"/>
    <property type="molecule type" value="Genomic_DNA"/>
</dbReference>
<protein>
    <submittedName>
        <fullName evidence="1">Uncharacterized protein</fullName>
    </submittedName>
</protein>
<organism evidence="1 2">
    <name type="scientific">Gossypium barbadense</name>
    <name type="common">Sea Island cotton</name>
    <name type="synonym">Hibiscus barbadensis</name>
    <dbReference type="NCBI Taxonomy" id="3634"/>
    <lineage>
        <taxon>Eukaryota</taxon>
        <taxon>Viridiplantae</taxon>
        <taxon>Streptophyta</taxon>
        <taxon>Embryophyta</taxon>
        <taxon>Tracheophyta</taxon>
        <taxon>Spermatophyta</taxon>
        <taxon>Magnoliopsida</taxon>
        <taxon>eudicotyledons</taxon>
        <taxon>Gunneridae</taxon>
        <taxon>Pentapetalae</taxon>
        <taxon>rosids</taxon>
        <taxon>malvids</taxon>
        <taxon>Malvales</taxon>
        <taxon>Malvaceae</taxon>
        <taxon>Malvoideae</taxon>
        <taxon>Gossypium</taxon>
    </lineage>
</organism>
<gene>
    <name evidence="1" type="ORF">GOBAR_AA29762</name>
</gene>
<reference evidence="1 2" key="1">
    <citation type="submission" date="2015-01" db="EMBL/GenBank/DDBJ databases">
        <title>Genome of allotetraploid Gossypium barbadense reveals genomic plasticity and fiber elongation in cotton evolution.</title>
        <authorList>
            <person name="Chen X."/>
            <person name="Liu X."/>
            <person name="Zhao B."/>
            <person name="Zheng H."/>
            <person name="Hu Y."/>
            <person name="Lu G."/>
            <person name="Yang C."/>
            <person name="Chen J."/>
            <person name="Shan C."/>
            <person name="Zhang L."/>
            <person name="Zhou Y."/>
            <person name="Wang L."/>
            <person name="Guo W."/>
            <person name="Bai Y."/>
            <person name="Ruan J."/>
            <person name="Shangguan X."/>
            <person name="Mao Y."/>
            <person name="Jiang J."/>
            <person name="Zhu Y."/>
            <person name="Lei J."/>
            <person name="Kang H."/>
            <person name="Chen S."/>
            <person name="He X."/>
            <person name="Wang R."/>
            <person name="Wang Y."/>
            <person name="Chen J."/>
            <person name="Wang L."/>
            <person name="Yu S."/>
            <person name="Wang B."/>
            <person name="Wei J."/>
            <person name="Song S."/>
            <person name="Lu X."/>
            <person name="Gao Z."/>
            <person name="Gu W."/>
            <person name="Deng X."/>
            <person name="Ma D."/>
            <person name="Wang S."/>
            <person name="Liang W."/>
            <person name="Fang L."/>
            <person name="Cai C."/>
            <person name="Zhu X."/>
            <person name="Zhou B."/>
            <person name="Zhang Y."/>
            <person name="Chen Z."/>
            <person name="Xu S."/>
            <person name="Zhu R."/>
            <person name="Wang S."/>
            <person name="Zhang T."/>
            <person name="Zhao G."/>
        </authorList>
    </citation>
    <scope>NUCLEOTIDE SEQUENCE [LARGE SCALE GENOMIC DNA]</scope>
    <source>
        <strain evidence="2">cv. Xinhai21</strain>
        <tissue evidence="1">Leaf</tissue>
    </source>
</reference>
<dbReference type="Proteomes" id="UP000239757">
    <property type="component" value="Unassembled WGS sequence"/>
</dbReference>
<sequence length="114" mass="12785">MMNGILDLESWNVIGKGNAEIGGGYFGGGRGWVPQPQCPAKRLSWWSSRTWQSWRTFSNGMVCEVGATMSCEAADKSDVEWHQCDRSAENIVARIKLGTQRCQRVKPPHELDDE</sequence>
<evidence type="ECO:0000313" key="2">
    <source>
        <dbReference type="Proteomes" id="UP000239757"/>
    </source>
</evidence>